<keyword evidence="2" id="KW-0547">Nucleotide-binding</keyword>
<evidence type="ECO:0000256" key="2">
    <source>
        <dbReference type="ARBA" id="ARBA00022741"/>
    </source>
</evidence>
<evidence type="ECO:0000256" key="1">
    <source>
        <dbReference type="ARBA" id="ARBA00008874"/>
    </source>
</evidence>
<feature type="compositionally biased region" description="Gly residues" evidence="4">
    <location>
        <begin position="838"/>
        <end position="851"/>
    </location>
</feature>
<keyword evidence="7" id="KW-0418">Kinase</keyword>
<feature type="compositionally biased region" description="Pro residues" evidence="4">
    <location>
        <begin position="299"/>
        <end position="308"/>
    </location>
</feature>
<feature type="compositionally biased region" description="Basic and acidic residues" evidence="4">
    <location>
        <begin position="538"/>
        <end position="573"/>
    </location>
</feature>
<keyword evidence="7" id="KW-0808">Transferase</keyword>
<dbReference type="GO" id="GO:0005524">
    <property type="term" value="F:ATP binding"/>
    <property type="evidence" value="ECO:0007669"/>
    <property type="project" value="UniProtKB-KW"/>
</dbReference>
<feature type="region of interest" description="Disordered" evidence="4">
    <location>
        <begin position="246"/>
        <end position="704"/>
    </location>
</feature>
<feature type="region of interest" description="Disordered" evidence="4">
    <location>
        <begin position="818"/>
        <end position="883"/>
    </location>
</feature>
<feature type="transmembrane region" description="Helical" evidence="5">
    <location>
        <begin position="790"/>
        <end position="812"/>
    </location>
</feature>
<feature type="compositionally biased region" description="Basic and acidic residues" evidence="4">
    <location>
        <begin position="342"/>
        <end position="355"/>
    </location>
</feature>
<evidence type="ECO:0000256" key="5">
    <source>
        <dbReference type="SAM" id="Phobius"/>
    </source>
</evidence>
<keyword evidence="5" id="KW-0812">Transmembrane</keyword>
<dbReference type="SUPFAM" id="SSF56112">
    <property type="entry name" value="Protein kinase-like (PK-like)"/>
    <property type="match status" value="1"/>
</dbReference>
<dbReference type="Gene3D" id="1.10.510.10">
    <property type="entry name" value="Transferase(Phosphotransferase) domain 1"/>
    <property type="match status" value="1"/>
</dbReference>
<dbReference type="SMART" id="SM00220">
    <property type="entry name" value="S_TKc"/>
    <property type="match status" value="1"/>
</dbReference>
<evidence type="ECO:0000313" key="8">
    <source>
        <dbReference type="Proteomes" id="UP000199645"/>
    </source>
</evidence>
<dbReference type="EMBL" id="FONV01000011">
    <property type="protein sequence ID" value="SFF49864.1"/>
    <property type="molecule type" value="Genomic_DNA"/>
</dbReference>
<evidence type="ECO:0000256" key="4">
    <source>
        <dbReference type="SAM" id="MobiDB-lite"/>
    </source>
</evidence>
<sequence>MGRVWRATDVVLHREVAIKELVPPPGLTPAERQEMRERSLREARAIARLNNINVVRVFDVLSTDADPWIVMEYVASRSLQDTLAQDGPFNALRAAEIGLGVLNALRAAHRNGVMHRDVKPGNVLLGADGRVVLTDFGLATVPGDPNVTRTGLVLGSPAYIAPERARDGTAGPAADLWSLGATLYAAVEGASPFARPSAIATLAALATENVPVARNAGPLKPVLNGLLRKDPAHRINAEEAERLLSRAAGRRSKITFPMSPTMRRPGVGRERPSLPSGPGGPPVLPGSGWATATGSAPVVPNPRPPVVQPPAADGRPPHFASGKAQVGGQPPEMPRRGAKPLDPTRLDTPPVRDDFNPFGGTDHASPPGPGTPPRSGTQQPRPTTGRAPGPAAGQAPRPAAGQATPPVSGQAPRPGIGQATPPGAGPASRPGTGPAVPQKPVSGAGQVPAAGRRPAPGTEPADMPSAVGSNAPTNALRTGFTAADVAANRRKQAAPEHERSLAQATSGFPVVTPRNAPPADDEAQATSVVPAGTAVKGKAAEKADTAEKIDTPEKAEAAEKIEKPETEKAKTPEETAAPATVDDAAKAETPAETGDEPEAPEADAVGAQTAADGAQTGAAAAQTGAAAAQTGAAAAQTDAAAAQTGAASARTDAAGAQTGAAGEPEAATEAEPEEKAAEPAAAPAVAEDKTSIVTLPPPPAAEGEKTSLLLPAARPRPGADEDKTSVVSMPPRRRIITATEPATQVVGDLDADPGFARPSRPAWTPMQMRPVARRTNGITILGTTLTRRQAAIGLGIVLTFLLLVGIIVVQAFGSDDSGEPNPTGAGFGSPAASAPGGKPEGPGGKPDGSGGKPEEPAKSDAPSADPAKPSSGPPSSGTQIPAGWRLYQGSGFRLPVPKSVSGSGGGTGTMLSWGQGRMIRVDIVDSTQNPVDYLNEDGNTGYDKSAPRTLTYKGMPAAEMEYSRSAGGGTKQHVVRRVITVKKQSYVLTWYTEAGDWDAAKGDLETIYAGFEPK</sequence>
<keyword evidence="3" id="KW-0067">ATP-binding</keyword>
<dbReference type="GO" id="GO:0004672">
    <property type="term" value="F:protein kinase activity"/>
    <property type="evidence" value="ECO:0007669"/>
    <property type="project" value="InterPro"/>
</dbReference>
<dbReference type="Gene3D" id="3.30.200.20">
    <property type="entry name" value="Phosphorylase Kinase, domain 1"/>
    <property type="match status" value="1"/>
</dbReference>
<keyword evidence="8" id="KW-1185">Reference proteome</keyword>
<dbReference type="STRING" id="35752.SAMN05421541_111362"/>
<dbReference type="Proteomes" id="UP000199645">
    <property type="component" value="Unassembled WGS sequence"/>
</dbReference>
<dbReference type="InterPro" id="IPR008271">
    <property type="entry name" value="Ser/Thr_kinase_AS"/>
</dbReference>
<feature type="domain" description="Protein kinase" evidence="6">
    <location>
        <begin position="1"/>
        <end position="244"/>
    </location>
</feature>
<dbReference type="InterPro" id="IPR051931">
    <property type="entry name" value="PAK3-like"/>
</dbReference>
<protein>
    <submittedName>
        <fullName evidence="7">Protein kinase domain-containing protein</fullName>
    </submittedName>
</protein>
<dbReference type="AlphaFoldDB" id="A0A1I2J5P9"/>
<evidence type="ECO:0000313" key="7">
    <source>
        <dbReference type="EMBL" id="SFF49864.1"/>
    </source>
</evidence>
<feature type="compositionally biased region" description="Low complexity" evidence="4">
    <location>
        <begin position="373"/>
        <end position="406"/>
    </location>
</feature>
<accession>A0A1I2J5P9</accession>
<organism evidence="7 8">
    <name type="scientific">Actinoplanes philippinensis</name>
    <dbReference type="NCBI Taxonomy" id="35752"/>
    <lineage>
        <taxon>Bacteria</taxon>
        <taxon>Bacillati</taxon>
        <taxon>Actinomycetota</taxon>
        <taxon>Actinomycetes</taxon>
        <taxon>Micromonosporales</taxon>
        <taxon>Micromonosporaceae</taxon>
        <taxon>Actinoplanes</taxon>
    </lineage>
</organism>
<comment type="similarity">
    <text evidence="1">Belongs to the protein kinase superfamily. STE Ser/Thr protein kinase family. STE20 subfamily.</text>
</comment>
<feature type="compositionally biased region" description="Low complexity" evidence="4">
    <location>
        <begin position="602"/>
        <end position="665"/>
    </location>
</feature>
<keyword evidence="5" id="KW-1133">Transmembrane helix</keyword>
<dbReference type="PANTHER" id="PTHR45832:SF22">
    <property type="entry name" value="SERINE_THREONINE-PROTEIN KINASE SAMKA-RELATED"/>
    <property type="match status" value="1"/>
</dbReference>
<evidence type="ECO:0000256" key="3">
    <source>
        <dbReference type="ARBA" id="ARBA00022840"/>
    </source>
</evidence>
<dbReference type="InterPro" id="IPR011009">
    <property type="entry name" value="Kinase-like_dom_sf"/>
</dbReference>
<evidence type="ECO:0000259" key="6">
    <source>
        <dbReference type="PROSITE" id="PS50011"/>
    </source>
</evidence>
<reference evidence="7 8" key="1">
    <citation type="submission" date="2016-10" db="EMBL/GenBank/DDBJ databases">
        <authorList>
            <person name="de Groot N.N."/>
        </authorList>
    </citation>
    <scope>NUCLEOTIDE SEQUENCE [LARGE SCALE GENOMIC DNA]</scope>
    <source>
        <strain evidence="7 8">DSM 43019</strain>
    </source>
</reference>
<name>A0A1I2J5P9_9ACTN</name>
<feature type="compositionally biased region" description="Low complexity" evidence="4">
    <location>
        <begin position="828"/>
        <end position="837"/>
    </location>
</feature>
<dbReference type="Pfam" id="PF00069">
    <property type="entry name" value="Pkinase"/>
    <property type="match status" value="1"/>
</dbReference>
<proteinExistence type="inferred from homology"/>
<dbReference type="InterPro" id="IPR000719">
    <property type="entry name" value="Prot_kinase_dom"/>
</dbReference>
<dbReference type="PANTHER" id="PTHR45832">
    <property type="entry name" value="SERINE/THREONINE-PROTEIN KINASE SAMKA-RELATED-RELATED"/>
    <property type="match status" value="1"/>
</dbReference>
<dbReference type="PROSITE" id="PS00108">
    <property type="entry name" value="PROTEIN_KINASE_ST"/>
    <property type="match status" value="1"/>
</dbReference>
<feature type="compositionally biased region" description="Polar residues" evidence="4">
    <location>
        <begin position="467"/>
        <end position="476"/>
    </location>
</feature>
<keyword evidence="5" id="KW-0472">Membrane</keyword>
<feature type="compositionally biased region" description="Low complexity" evidence="4">
    <location>
        <begin position="859"/>
        <end position="877"/>
    </location>
</feature>
<dbReference type="PROSITE" id="PS50011">
    <property type="entry name" value="PROTEIN_KINASE_DOM"/>
    <property type="match status" value="1"/>
</dbReference>
<dbReference type="CDD" id="cd14014">
    <property type="entry name" value="STKc_PknB_like"/>
    <property type="match status" value="1"/>
</dbReference>
<gene>
    <name evidence="7" type="ORF">SAMN05421541_111362</name>
</gene>